<sequence length="671" mass="76207">MVNTELCHRLLVASLASLASTAAFLTPHAVTHWPRKSISQRTGNQASLHVALRSATNEDDKDIIQTMDILGISATDKDAILSNLQRAGLWEPPNETNSSNPNTLGLLAQDFVDRPEAFSSILINDFDFPPLAAHQTRAVVMSVVKKRMSLQQQRFTLQQIGKNEVGLSQQQLGAVAPPIEPKQDHGTAIEPWTVGRGQKQSIDIDEHQSVENKTAKPNLPKIRIISNIEGPSMPSDEAQIDQKQEEEAERKPKKLSRFKATIINEKAKARRKNGEYEYALDDGLYPLLANDLQAFFLFMTRPSPHSQEDPIRGATAEVYMRHARQFLGWYVTQEKRPVSSSESKPEVPSNENLSLQDIIPNKEQESANDIIDFVLWLRSRDVSVSYEANILRGLTKLLKFRFSRESQTDSAQNGNTFSDIPLIKEIRKLHRDANMRQKLAPRSSNEQKKWLSWPEYLQVIKELKQELLDLMEQYFQLQSKVQKVKVAEAYQCYLILSLFASIPDRQRTMRELAIGTTLVKSEETDGWTVRHGPDDYKTGKSYGERPTMQLREDLSLAIDDYIDNWRSALEPTTDFLFVQSRTGKPLTADGIFQRVSRSCFKYGGKRTNPHLLRDMIVTHVRESDASEKELEALALYMGHSISMQRSSYDRRTLTTKIAPAVELMRSINTDA</sequence>
<keyword evidence="1" id="KW-0233">DNA recombination</keyword>
<reference evidence="5" key="1">
    <citation type="submission" date="2023-08" db="EMBL/GenBank/DDBJ databases">
        <authorList>
            <person name="Audoor S."/>
            <person name="Bilcke G."/>
        </authorList>
    </citation>
    <scope>NUCLEOTIDE SEQUENCE</scope>
</reference>
<name>A0AAD2G0E8_9STRA</name>
<keyword evidence="6" id="KW-1185">Reference proteome</keyword>
<dbReference type="InterPro" id="IPR013762">
    <property type="entry name" value="Integrase-like_cat_sf"/>
</dbReference>
<dbReference type="AlphaFoldDB" id="A0AAD2G0E8"/>
<keyword evidence="3" id="KW-0732">Signal</keyword>
<comment type="caution">
    <text evidence="5">The sequence shown here is derived from an EMBL/GenBank/DDBJ whole genome shotgun (WGS) entry which is preliminary data.</text>
</comment>
<dbReference type="EMBL" id="CAKOGP040001980">
    <property type="protein sequence ID" value="CAJ1959109.1"/>
    <property type="molecule type" value="Genomic_DNA"/>
</dbReference>
<feature type="chain" id="PRO_5042083703" description="Tyr recombinase domain-containing protein" evidence="3">
    <location>
        <begin position="24"/>
        <end position="671"/>
    </location>
</feature>
<dbReference type="SUPFAM" id="SSF56349">
    <property type="entry name" value="DNA breaking-rejoining enzymes"/>
    <property type="match status" value="1"/>
</dbReference>
<evidence type="ECO:0000256" key="3">
    <source>
        <dbReference type="SAM" id="SignalP"/>
    </source>
</evidence>
<organism evidence="5 6">
    <name type="scientific">Cylindrotheca closterium</name>
    <dbReference type="NCBI Taxonomy" id="2856"/>
    <lineage>
        <taxon>Eukaryota</taxon>
        <taxon>Sar</taxon>
        <taxon>Stramenopiles</taxon>
        <taxon>Ochrophyta</taxon>
        <taxon>Bacillariophyta</taxon>
        <taxon>Bacillariophyceae</taxon>
        <taxon>Bacillariophycidae</taxon>
        <taxon>Bacillariales</taxon>
        <taxon>Bacillariaceae</taxon>
        <taxon>Cylindrotheca</taxon>
    </lineage>
</organism>
<gene>
    <name evidence="5" type="ORF">CYCCA115_LOCUS17533</name>
</gene>
<evidence type="ECO:0000313" key="5">
    <source>
        <dbReference type="EMBL" id="CAJ1959109.1"/>
    </source>
</evidence>
<dbReference type="Gene3D" id="1.10.443.10">
    <property type="entry name" value="Intergrase catalytic core"/>
    <property type="match status" value="1"/>
</dbReference>
<dbReference type="GO" id="GO:0003677">
    <property type="term" value="F:DNA binding"/>
    <property type="evidence" value="ECO:0007669"/>
    <property type="project" value="InterPro"/>
</dbReference>
<proteinExistence type="predicted"/>
<evidence type="ECO:0000256" key="2">
    <source>
        <dbReference type="SAM" id="MobiDB-lite"/>
    </source>
</evidence>
<dbReference type="GO" id="GO:0015074">
    <property type="term" value="P:DNA integration"/>
    <property type="evidence" value="ECO:0007669"/>
    <property type="project" value="InterPro"/>
</dbReference>
<dbReference type="InterPro" id="IPR002104">
    <property type="entry name" value="Integrase_catalytic"/>
</dbReference>
<dbReference type="GO" id="GO:0006310">
    <property type="term" value="P:DNA recombination"/>
    <property type="evidence" value="ECO:0007669"/>
    <property type="project" value="UniProtKB-KW"/>
</dbReference>
<feature type="compositionally biased region" description="Basic and acidic residues" evidence="2">
    <location>
        <begin position="240"/>
        <end position="250"/>
    </location>
</feature>
<evidence type="ECO:0000256" key="1">
    <source>
        <dbReference type="ARBA" id="ARBA00023172"/>
    </source>
</evidence>
<feature type="signal peptide" evidence="3">
    <location>
        <begin position="1"/>
        <end position="23"/>
    </location>
</feature>
<feature type="region of interest" description="Disordered" evidence="2">
    <location>
        <begin position="227"/>
        <end position="253"/>
    </location>
</feature>
<feature type="domain" description="Tyr recombinase" evidence="4">
    <location>
        <begin position="446"/>
        <end position="662"/>
    </location>
</feature>
<dbReference type="Proteomes" id="UP001295423">
    <property type="component" value="Unassembled WGS sequence"/>
</dbReference>
<evidence type="ECO:0000313" key="6">
    <source>
        <dbReference type="Proteomes" id="UP001295423"/>
    </source>
</evidence>
<protein>
    <recommendedName>
        <fullName evidence="4">Tyr recombinase domain-containing protein</fullName>
    </recommendedName>
</protein>
<dbReference type="InterPro" id="IPR011010">
    <property type="entry name" value="DNA_brk_join_enz"/>
</dbReference>
<dbReference type="PROSITE" id="PS51898">
    <property type="entry name" value="TYR_RECOMBINASE"/>
    <property type="match status" value="1"/>
</dbReference>
<accession>A0AAD2G0E8</accession>
<evidence type="ECO:0000259" key="4">
    <source>
        <dbReference type="PROSITE" id="PS51898"/>
    </source>
</evidence>